<protein>
    <submittedName>
        <fullName evidence="1">Uncharacterized protein</fullName>
    </submittedName>
</protein>
<dbReference type="AlphaFoldDB" id="A0AAD7HJN6"/>
<comment type="caution">
    <text evidence="1">The sequence shown here is derived from an EMBL/GenBank/DDBJ whole genome shotgun (WGS) entry which is preliminary data.</text>
</comment>
<dbReference type="Proteomes" id="UP001215280">
    <property type="component" value="Unassembled WGS sequence"/>
</dbReference>
<dbReference type="EMBL" id="JARJLG010000260">
    <property type="protein sequence ID" value="KAJ7722229.1"/>
    <property type="molecule type" value="Genomic_DNA"/>
</dbReference>
<proteinExistence type="predicted"/>
<sequence length="302" mass="33707">MNGLCQLCIQSREEDHIPSCIVIQSESDIPQNLPIYPRVEVVKHGYYTLSGQWNRVLEEARQKGDIQVVFDGRALWASESWKNIPRAALSFHIHIVLGVLSWVDNLSDNIEIRLWRNIQLVSILKPSSFTIEGTDNLFYATLLRRFSAPTLEPKTPCTVGDKIETVAWQPGEKTAMKLKPVLRSSFVTTVAAVVAAAVEDGASDLVVAGDVREDQKVDGTRGHAAATGKDDRLMIISVKSTGVMFGSLPLVERGLQQPKNTKDTGKIVAKEYPSNDLDIHHGAMHRWRPENQFTSEPEQHFE</sequence>
<keyword evidence="2" id="KW-1185">Reference proteome</keyword>
<evidence type="ECO:0000313" key="2">
    <source>
        <dbReference type="Proteomes" id="UP001215280"/>
    </source>
</evidence>
<organism evidence="1 2">
    <name type="scientific">Mycena maculata</name>
    <dbReference type="NCBI Taxonomy" id="230809"/>
    <lineage>
        <taxon>Eukaryota</taxon>
        <taxon>Fungi</taxon>
        <taxon>Dikarya</taxon>
        <taxon>Basidiomycota</taxon>
        <taxon>Agaricomycotina</taxon>
        <taxon>Agaricomycetes</taxon>
        <taxon>Agaricomycetidae</taxon>
        <taxon>Agaricales</taxon>
        <taxon>Marasmiineae</taxon>
        <taxon>Mycenaceae</taxon>
        <taxon>Mycena</taxon>
    </lineage>
</organism>
<name>A0AAD7HJN6_9AGAR</name>
<reference evidence="1" key="1">
    <citation type="submission" date="2023-03" db="EMBL/GenBank/DDBJ databases">
        <title>Massive genome expansion in bonnet fungi (Mycena s.s.) driven by repeated elements and novel gene families across ecological guilds.</title>
        <authorList>
            <consortium name="Lawrence Berkeley National Laboratory"/>
            <person name="Harder C.B."/>
            <person name="Miyauchi S."/>
            <person name="Viragh M."/>
            <person name="Kuo A."/>
            <person name="Thoen E."/>
            <person name="Andreopoulos B."/>
            <person name="Lu D."/>
            <person name="Skrede I."/>
            <person name="Drula E."/>
            <person name="Henrissat B."/>
            <person name="Morin E."/>
            <person name="Kohler A."/>
            <person name="Barry K."/>
            <person name="LaButti K."/>
            <person name="Morin E."/>
            <person name="Salamov A."/>
            <person name="Lipzen A."/>
            <person name="Mereny Z."/>
            <person name="Hegedus B."/>
            <person name="Baldrian P."/>
            <person name="Stursova M."/>
            <person name="Weitz H."/>
            <person name="Taylor A."/>
            <person name="Grigoriev I.V."/>
            <person name="Nagy L.G."/>
            <person name="Martin F."/>
            <person name="Kauserud H."/>
        </authorList>
    </citation>
    <scope>NUCLEOTIDE SEQUENCE</scope>
    <source>
        <strain evidence="1">CBHHK188m</strain>
    </source>
</reference>
<accession>A0AAD7HJN6</accession>
<gene>
    <name evidence="1" type="ORF">DFH07DRAFT_783908</name>
</gene>
<evidence type="ECO:0000313" key="1">
    <source>
        <dbReference type="EMBL" id="KAJ7722229.1"/>
    </source>
</evidence>